<dbReference type="OrthoDB" id="9780734at2"/>
<keyword evidence="6" id="KW-0472">Membrane</keyword>
<dbReference type="Pfam" id="PF01850">
    <property type="entry name" value="PIN"/>
    <property type="match status" value="1"/>
</dbReference>
<keyword evidence="3" id="KW-0540">Nuclease</keyword>
<sequence length="348" mass="37808">MDLILIRVVFVLVLGVAAYYFQPLGLSPWISALAGAAAAGLMIVFELRVRALSLKRLLGAVIGSTLGIFGAFLFAAVLRNSIPAGGLQEMLQILVLLFMSYVGLVVGANKGDLLNLSALGDLFNTETTTGHSLKLLDTSAIIDGRIADMAETGFLEGTLAIPEFVLHELQMVADSSDGSKRQRGRRGLDILQRMQANAQLTVEILHEDFPQIKEVDLKLIELAKKLRAKIVTNDFNLNKVAHLHKVPVLNINDLANSLRPVVLPGERMNVVILKEGKEYNQGVGYLDDGTMVVVDHARRMIGRAIEITVTSVLQTASGKMIFGRVDELAPKPETMRAISGEVREMSGD</sequence>
<dbReference type="InterPro" id="IPR029060">
    <property type="entry name" value="PIN-like_dom_sf"/>
</dbReference>
<dbReference type="AlphaFoldDB" id="A0A2Z5FVW6"/>
<keyword evidence="9" id="KW-1185">Reference proteome</keyword>
<dbReference type="InterPro" id="IPR052041">
    <property type="entry name" value="Nucleic_acid_metab_PIN/TRAM"/>
</dbReference>
<dbReference type="RefSeq" id="WP_114206506.1">
    <property type="nucleotide sequence ID" value="NZ_CP030840.1"/>
</dbReference>
<comment type="cofactor">
    <cofactor evidence="1">
        <name>Mg(2+)</name>
        <dbReference type="ChEBI" id="CHEBI:18420"/>
    </cofactor>
</comment>
<feature type="transmembrane region" description="Helical" evidence="6">
    <location>
        <begin position="28"/>
        <end position="45"/>
    </location>
</feature>
<feature type="transmembrane region" description="Helical" evidence="6">
    <location>
        <begin position="57"/>
        <end position="78"/>
    </location>
</feature>
<organism evidence="8 9">
    <name type="scientific">Acidisarcina polymorpha</name>
    <dbReference type="NCBI Taxonomy" id="2211140"/>
    <lineage>
        <taxon>Bacteria</taxon>
        <taxon>Pseudomonadati</taxon>
        <taxon>Acidobacteriota</taxon>
        <taxon>Terriglobia</taxon>
        <taxon>Terriglobales</taxon>
        <taxon>Acidobacteriaceae</taxon>
        <taxon>Acidisarcina</taxon>
    </lineage>
</organism>
<dbReference type="PANTHER" id="PTHR11603:SF147">
    <property type="entry name" value="MEMBRANE PROTEIN"/>
    <property type="match status" value="1"/>
</dbReference>
<protein>
    <recommendedName>
        <fullName evidence="7">TRAM domain-containing protein</fullName>
    </recommendedName>
</protein>
<evidence type="ECO:0000313" key="9">
    <source>
        <dbReference type="Proteomes" id="UP000253606"/>
    </source>
</evidence>
<dbReference type="CDD" id="cd09877">
    <property type="entry name" value="PIN_YacL-like"/>
    <property type="match status" value="1"/>
</dbReference>
<dbReference type="GO" id="GO:0004518">
    <property type="term" value="F:nuclease activity"/>
    <property type="evidence" value="ECO:0007669"/>
    <property type="project" value="UniProtKB-KW"/>
</dbReference>
<dbReference type="SMART" id="SM00670">
    <property type="entry name" value="PINc"/>
    <property type="match status" value="1"/>
</dbReference>
<dbReference type="SUPFAM" id="SSF88723">
    <property type="entry name" value="PIN domain-like"/>
    <property type="match status" value="1"/>
</dbReference>
<dbReference type="InterPro" id="IPR002716">
    <property type="entry name" value="PIN_dom"/>
</dbReference>
<evidence type="ECO:0000259" key="7">
    <source>
        <dbReference type="PROSITE" id="PS50926"/>
    </source>
</evidence>
<evidence type="ECO:0000313" key="8">
    <source>
        <dbReference type="EMBL" id="AXC10981.1"/>
    </source>
</evidence>
<dbReference type="GO" id="GO:0016740">
    <property type="term" value="F:transferase activity"/>
    <property type="evidence" value="ECO:0007669"/>
    <property type="project" value="UniProtKB-KW"/>
</dbReference>
<dbReference type="Proteomes" id="UP000253606">
    <property type="component" value="Chromosome"/>
</dbReference>
<keyword evidence="4" id="KW-0378">Hydrolase</keyword>
<keyword evidence="5" id="KW-0460">Magnesium</keyword>
<feature type="transmembrane region" description="Helical" evidence="6">
    <location>
        <begin position="90"/>
        <end position="108"/>
    </location>
</feature>
<evidence type="ECO:0000256" key="5">
    <source>
        <dbReference type="ARBA" id="ARBA00022842"/>
    </source>
</evidence>
<feature type="domain" description="TRAM" evidence="7">
    <location>
        <begin position="261"/>
        <end position="322"/>
    </location>
</feature>
<dbReference type="PANTHER" id="PTHR11603">
    <property type="entry name" value="AAA FAMILY ATPASE"/>
    <property type="match status" value="1"/>
</dbReference>
<accession>A0A2Z5FVW6</accession>
<gene>
    <name evidence="8" type="ORF">ACPOL_1635</name>
</gene>
<dbReference type="EMBL" id="CP030840">
    <property type="protein sequence ID" value="AXC10981.1"/>
    <property type="molecule type" value="Genomic_DNA"/>
</dbReference>
<keyword evidence="2" id="KW-0808">Transferase</keyword>
<dbReference type="GO" id="GO:0016787">
    <property type="term" value="F:hydrolase activity"/>
    <property type="evidence" value="ECO:0007669"/>
    <property type="project" value="UniProtKB-KW"/>
</dbReference>
<keyword evidence="6" id="KW-1133">Transmembrane helix</keyword>
<evidence type="ECO:0000256" key="6">
    <source>
        <dbReference type="SAM" id="Phobius"/>
    </source>
</evidence>
<reference evidence="8 9" key="1">
    <citation type="journal article" date="2018" name="Front. Microbiol.">
        <title>Hydrolytic Capabilities as a Key to Environmental Success: Chitinolytic and Cellulolytic Acidobacteria From Acidic Sub-arctic Soils and Boreal Peatlands.</title>
        <authorList>
            <person name="Belova S.E."/>
            <person name="Ravin N.V."/>
            <person name="Pankratov T.A."/>
            <person name="Rakitin A.L."/>
            <person name="Ivanova A.A."/>
            <person name="Beletsky A.V."/>
            <person name="Mardanov A.V."/>
            <person name="Sinninghe Damste J.S."/>
            <person name="Dedysh S.N."/>
        </authorList>
    </citation>
    <scope>NUCLEOTIDE SEQUENCE [LARGE SCALE GENOMIC DNA]</scope>
    <source>
        <strain evidence="8 9">SBC82</strain>
    </source>
</reference>
<dbReference type="Pfam" id="PF01938">
    <property type="entry name" value="TRAM"/>
    <property type="match status" value="1"/>
</dbReference>
<name>A0A2Z5FVW6_9BACT</name>
<evidence type="ECO:0000256" key="2">
    <source>
        <dbReference type="ARBA" id="ARBA00022679"/>
    </source>
</evidence>
<dbReference type="PROSITE" id="PS50926">
    <property type="entry name" value="TRAM"/>
    <property type="match status" value="1"/>
</dbReference>
<evidence type="ECO:0000256" key="4">
    <source>
        <dbReference type="ARBA" id="ARBA00022801"/>
    </source>
</evidence>
<proteinExistence type="predicted"/>
<keyword evidence="6" id="KW-0812">Transmembrane</keyword>
<evidence type="ECO:0000256" key="1">
    <source>
        <dbReference type="ARBA" id="ARBA00001946"/>
    </source>
</evidence>
<dbReference type="InterPro" id="IPR002792">
    <property type="entry name" value="TRAM_dom"/>
</dbReference>
<dbReference type="Gene3D" id="3.40.50.1010">
    <property type="entry name" value="5'-nuclease"/>
    <property type="match status" value="1"/>
</dbReference>
<evidence type="ECO:0000256" key="3">
    <source>
        <dbReference type="ARBA" id="ARBA00022722"/>
    </source>
</evidence>
<dbReference type="KEGG" id="abas:ACPOL_1635"/>